<dbReference type="Pfam" id="PF08477">
    <property type="entry name" value="Roc"/>
    <property type="match status" value="1"/>
</dbReference>
<evidence type="ECO:0000256" key="2">
    <source>
        <dbReference type="ARBA" id="ARBA00022741"/>
    </source>
</evidence>
<dbReference type="SMART" id="SM00175">
    <property type="entry name" value="RAB"/>
    <property type="match status" value="1"/>
</dbReference>
<dbReference type="AlphaFoldDB" id="A0A834F761"/>
<dbReference type="FunFam" id="3.40.50.300:FF:000525">
    <property type="entry name" value="rab-like protein 3 isoform X1"/>
    <property type="match status" value="1"/>
</dbReference>
<dbReference type="EMBL" id="WKFB01000430">
    <property type="protein sequence ID" value="KAF6723376.1"/>
    <property type="molecule type" value="Genomic_DNA"/>
</dbReference>
<dbReference type="SUPFAM" id="SSF52540">
    <property type="entry name" value="P-loop containing nucleoside triphosphate hydrolases"/>
    <property type="match status" value="1"/>
</dbReference>
<evidence type="ECO:0000256" key="1">
    <source>
        <dbReference type="ARBA" id="ARBA00006270"/>
    </source>
</evidence>
<dbReference type="PANTHER" id="PTHR24073">
    <property type="entry name" value="DRAB5-RELATED"/>
    <property type="match status" value="1"/>
</dbReference>
<protein>
    <recommendedName>
        <fullName evidence="4">Rab-like protein 3</fullName>
    </recommendedName>
</protein>
<comment type="caution">
    <text evidence="7">The sequence shown here is derived from an EMBL/GenBank/DDBJ whole genome shotgun (WGS) entry which is preliminary data.</text>
</comment>
<dbReference type="CDD" id="cd04102">
    <property type="entry name" value="RabL3"/>
    <property type="match status" value="1"/>
</dbReference>
<evidence type="ECO:0000313" key="8">
    <source>
        <dbReference type="Proteomes" id="UP000646548"/>
    </source>
</evidence>
<evidence type="ECO:0000256" key="3">
    <source>
        <dbReference type="ARBA" id="ARBA00023134"/>
    </source>
</evidence>
<gene>
    <name evidence="7" type="ORF">FQA47_020612</name>
</gene>
<name>A0A834F761_ORYME</name>
<dbReference type="GO" id="GO:0005525">
    <property type="term" value="F:GTP binding"/>
    <property type="evidence" value="ECO:0007669"/>
    <property type="project" value="UniProtKB-KW"/>
</dbReference>
<feature type="region of interest" description="Disordered" evidence="6">
    <location>
        <begin position="86"/>
        <end position="105"/>
    </location>
</feature>
<evidence type="ECO:0000256" key="4">
    <source>
        <dbReference type="ARBA" id="ARBA00041166"/>
    </source>
</evidence>
<comment type="function">
    <text evidence="5">Required for KRAS signaling regulation and modulation of cell proliferation. Regulator of KRAS prenylation, and probably prenylation of other small GTPases. Required for lymphocyte development and function. Not required for myeloid cell development.</text>
</comment>
<evidence type="ECO:0000313" key="7">
    <source>
        <dbReference type="EMBL" id="KAF6723376.1"/>
    </source>
</evidence>
<keyword evidence="2" id="KW-0547">Nucleotide-binding</keyword>
<accession>A0A834F761</accession>
<keyword evidence="3" id="KW-0342">GTP-binding</keyword>
<proteinExistence type="inferred from homology"/>
<reference evidence="7" key="1">
    <citation type="journal article" name="BMC Genomics">
        <title>Long-read sequencing and de novo genome assembly of marine medaka (Oryzias melastigma).</title>
        <authorList>
            <person name="Liang P."/>
            <person name="Saqib H.S.A."/>
            <person name="Ni X."/>
            <person name="Shen Y."/>
        </authorList>
    </citation>
    <scope>NUCLEOTIDE SEQUENCE</scope>
    <source>
        <strain evidence="7">Bigg-433</strain>
    </source>
</reference>
<sequence>MSSEEGSGSPMRDMAREEGERGTVMMIEALSQETFLLRALDPKEVFQLVRGRAGHHTERKLAELREEHSPEVVNGAVEGLLQALTDESETGGESPSSAAEKRSSDRRKVWKKIKELYRNLNLFKPPGGGVSRLKLPTGVGKSSLVHLLCQNQVLGNPSWTVGCSVDVRIHDYKEGTPEEKTFYIELWDVGGSVGSASSVKSTRAVFYNSVNGIILVHDLTNKKSSQNLYRWSLEALNKDSSPTGVIVSNGDYDREQFAENPVPLLLIGTKFDQIPESKRSEDCTNPRYLAAGTSNAVKLSRFFDKVIEKRYFTRDPSPVRASF</sequence>
<dbReference type="Proteomes" id="UP000646548">
    <property type="component" value="Unassembled WGS sequence"/>
</dbReference>
<dbReference type="InterPro" id="IPR027417">
    <property type="entry name" value="P-loop_NTPase"/>
</dbReference>
<dbReference type="Gene3D" id="3.40.50.300">
    <property type="entry name" value="P-loop containing nucleotide triphosphate hydrolases"/>
    <property type="match status" value="1"/>
</dbReference>
<evidence type="ECO:0000256" key="6">
    <source>
        <dbReference type="SAM" id="MobiDB-lite"/>
    </source>
</evidence>
<evidence type="ECO:0000256" key="5">
    <source>
        <dbReference type="ARBA" id="ARBA00045267"/>
    </source>
</evidence>
<organism evidence="7 8">
    <name type="scientific">Oryzias melastigma</name>
    <name type="common">Marine medaka</name>
    <dbReference type="NCBI Taxonomy" id="30732"/>
    <lineage>
        <taxon>Eukaryota</taxon>
        <taxon>Metazoa</taxon>
        <taxon>Chordata</taxon>
        <taxon>Craniata</taxon>
        <taxon>Vertebrata</taxon>
        <taxon>Euteleostomi</taxon>
        <taxon>Actinopterygii</taxon>
        <taxon>Neopterygii</taxon>
        <taxon>Teleostei</taxon>
        <taxon>Neoteleostei</taxon>
        <taxon>Acanthomorphata</taxon>
        <taxon>Ovalentaria</taxon>
        <taxon>Atherinomorphae</taxon>
        <taxon>Beloniformes</taxon>
        <taxon>Adrianichthyidae</taxon>
        <taxon>Oryziinae</taxon>
        <taxon>Oryzias</taxon>
    </lineage>
</organism>
<comment type="similarity">
    <text evidence="1">Belongs to the small GTPase superfamily. Rab family.</text>
</comment>